<keyword evidence="9" id="KW-1185">Reference proteome</keyword>
<keyword evidence="4" id="KW-0804">Transcription</keyword>
<evidence type="ECO:0000256" key="4">
    <source>
        <dbReference type="ARBA" id="ARBA00023163"/>
    </source>
</evidence>
<evidence type="ECO:0000256" key="6">
    <source>
        <dbReference type="SAM" id="MobiDB-lite"/>
    </source>
</evidence>
<evidence type="ECO:0000313" key="8">
    <source>
        <dbReference type="EMBL" id="KAK9267638.1"/>
    </source>
</evidence>
<sequence>MELDCHDYPPRGLDKEEEEEEEDQDQSEEDKNDDDDDDDGKQRVNQQHRCQGQPQHLQQPQLYGRLLALASEQQSSEYARLTQGGLGQPSSKLRLKCTQGKIVEVQGGHVVRSIGRKDRHSKVCTSKGPRDRRVRLSADTAIQFYDLQDRLGCERPSKAIDWLIEKAKAAIDSLAELPMPNPTASTISTSAQQTEQDLTEQCQHDLDQCYRRHESESAETITGSNSGLNSEYNIQNQQHLDHNPIRSLSFVSAGAATPSSSIHFQNYSPDMNSRTNCHSQNLCLSLQSFQDSVLLHHSNPIASAEQDHYSASTALVSDATPTSWYDQQRSETNRFQKMIACNWDTSSGGEEFAFNSLPTSLQQSVLSQDQLFSKRESLQSSNLPSIPAWMNLPISTYDHCQTLLLNPSSTFSIGFASDEFLGIHIPAQIHGEEEEQNAVSN</sequence>
<dbReference type="Pfam" id="PF03634">
    <property type="entry name" value="TCP"/>
    <property type="match status" value="1"/>
</dbReference>
<gene>
    <name evidence="8" type="ORF">L1049_010069</name>
</gene>
<evidence type="ECO:0000256" key="2">
    <source>
        <dbReference type="ARBA" id="ARBA00023015"/>
    </source>
</evidence>
<dbReference type="GO" id="GO:0043565">
    <property type="term" value="F:sequence-specific DNA binding"/>
    <property type="evidence" value="ECO:0007669"/>
    <property type="project" value="TreeGrafter"/>
</dbReference>
<evidence type="ECO:0000256" key="1">
    <source>
        <dbReference type="ARBA" id="ARBA00004123"/>
    </source>
</evidence>
<dbReference type="PROSITE" id="PS51369">
    <property type="entry name" value="TCP"/>
    <property type="match status" value="1"/>
</dbReference>
<evidence type="ECO:0000256" key="5">
    <source>
        <dbReference type="ARBA" id="ARBA00023242"/>
    </source>
</evidence>
<dbReference type="GO" id="GO:0005634">
    <property type="term" value="C:nucleus"/>
    <property type="evidence" value="ECO:0007669"/>
    <property type="project" value="UniProtKB-SubCell"/>
</dbReference>
<feature type="compositionally biased region" description="Acidic residues" evidence="6">
    <location>
        <begin position="15"/>
        <end position="39"/>
    </location>
</feature>
<feature type="region of interest" description="Disordered" evidence="6">
    <location>
        <begin position="1"/>
        <end position="58"/>
    </location>
</feature>
<comment type="subcellular location">
    <subcellularLocation>
        <location evidence="1">Nucleus</location>
    </subcellularLocation>
</comment>
<dbReference type="PANTHER" id="PTHR31072">
    <property type="entry name" value="TRANSCRIPTION FACTOR TCP4-RELATED"/>
    <property type="match status" value="1"/>
</dbReference>
<evidence type="ECO:0000259" key="7">
    <source>
        <dbReference type="PROSITE" id="PS51369"/>
    </source>
</evidence>
<dbReference type="Proteomes" id="UP001415857">
    <property type="component" value="Unassembled WGS sequence"/>
</dbReference>
<feature type="compositionally biased region" description="Low complexity" evidence="6">
    <location>
        <begin position="47"/>
        <end position="58"/>
    </location>
</feature>
<evidence type="ECO:0000313" key="9">
    <source>
        <dbReference type="Proteomes" id="UP001415857"/>
    </source>
</evidence>
<dbReference type="AlphaFoldDB" id="A0AAP0N7U0"/>
<feature type="domain" description="TCP" evidence="7">
    <location>
        <begin position="116"/>
        <end position="174"/>
    </location>
</feature>
<keyword evidence="2" id="KW-0805">Transcription regulation</keyword>
<dbReference type="GO" id="GO:0003700">
    <property type="term" value="F:DNA-binding transcription factor activity"/>
    <property type="evidence" value="ECO:0007669"/>
    <property type="project" value="InterPro"/>
</dbReference>
<comment type="caution">
    <text evidence="8">The sequence shown here is derived from an EMBL/GenBank/DDBJ whole genome shotgun (WGS) entry which is preliminary data.</text>
</comment>
<keyword evidence="3" id="KW-0238">DNA-binding</keyword>
<organism evidence="8 9">
    <name type="scientific">Liquidambar formosana</name>
    <name type="common">Formosan gum</name>
    <dbReference type="NCBI Taxonomy" id="63359"/>
    <lineage>
        <taxon>Eukaryota</taxon>
        <taxon>Viridiplantae</taxon>
        <taxon>Streptophyta</taxon>
        <taxon>Embryophyta</taxon>
        <taxon>Tracheophyta</taxon>
        <taxon>Spermatophyta</taxon>
        <taxon>Magnoliopsida</taxon>
        <taxon>eudicotyledons</taxon>
        <taxon>Gunneridae</taxon>
        <taxon>Pentapetalae</taxon>
        <taxon>Saxifragales</taxon>
        <taxon>Altingiaceae</taxon>
        <taxon>Liquidambar</taxon>
    </lineage>
</organism>
<reference evidence="8 9" key="1">
    <citation type="journal article" date="2024" name="Plant J.">
        <title>Genome sequences and population genomics reveal climatic adaptation and genomic divergence between two closely related sweetgum species.</title>
        <authorList>
            <person name="Xu W.Q."/>
            <person name="Ren C.Q."/>
            <person name="Zhang X.Y."/>
            <person name="Comes H.P."/>
            <person name="Liu X.H."/>
            <person name="Li Y.G."/>
            <person name="Kettle C.J."/>
            <person name="Jalonen R."/>
            <person name="Gaisberger H."/>
            <person name="Ma Y.Z."/>
            <person name="Qiu Y.X."/>
        </authorList>
    </citation>
    <scope>NUCLEOTIDE SEQUENCE [LARGE SCALE GENOMIC DNA]</scope>
    <source>
        <strain evidence="8">Hangzhou</strain>
    </source>
</reference>
<proteinExistence type="predicted"/>
<dbReference type="PANTHER" id="PTHR31072:SF93">
    <property type="entry name" value="TRANSCRIPTION FACTOR TCP24"/>
    <property type="match status" value="1"/>
</dbReference>
<protein>
    <recommendedName>
        <fullName evidence="7">TCP domain-containing protein</fullName>
    </recommendedName>
</protein>
<name>A0AAP0N7U0_LIQFO</name>
<dbReference type="InterPro" id="IPR005333">
    <property type="entry name" value="Transcription_factor_TCP"/>
</dbReference>
<dbReference type="InterPro" id="IPR017887">
    <property type="entry name" value="TF_TCP_subgr"/>
</dbReference>
<accession>A0AAP0N7U0</accession>
<keyword evidence="5" id="KW-0539">Nucleus</keyword>
<dbReference type="EMBL" id="JBBPBK010000016">
    <property type="protein sequence ID" value="KAK9267638.1"/>
    <property type="molecule type" value="Genomic_DNA"/>
</dbReference>
<feature type="compositionally biased region" description="Basic and acidic residues" evidence="6">
    <location>
        <begin position="1"/>
        <end position="14"/>
    </location>
</feature>
<evidence type="ECO:0000256" key="3">
    <source>
        <dbReference type="ARBA" id="ARBA00023125"/>
    </source>
</evidence>